<dbReference type="InterPro" id="IPR024706">
    <property type="entry name" value="Peroxiredoxin_AhpC-typ"/>
</dbReference>
<dbReference type="FunFam" id="3.40.30.10:FF:000007">
    <property type="entry name" value="Thioredoxin-dependent thiol peroxidase"/>
    <property type="match status" value="1"/>
</dbReference>
<comment type="similarity">
    <text evidence="10">Belongs to the peroxiredoxin family. BCP/PrxQ subfamily.</text>
</comment>
<keyword evidence="16" id="KW-1185">Reference proteome</keyword>
<keyword evidence="8" id="KW-0676">Redox-active center</keyword>
<comment type="subunit">
    <text evidence="2">Monomer.</text>
</comment>
<reference evidence="15 16" key="1">
    <citation type="submission" date="2018-01" db="EMBL/GenBank/DDBJ databases">
        <title>A novel member of the phylum Bacteroidetes isolated from glacier ice.</title>
        <authorList>
            <person name="Liu Q."/>
            <person name="Xin Y.-H."/>
        </authorList>
    </citation>
    <scope>NUCLEOTIDE SEQUENCE [LARGE SCALE GENOMIC DNA]</scope>
    <source>
        <strain evidence="15 16">RB1R16</strain>
    </source>
</reference>
<dbReference type="InterPro" id="IPR036249">
    <property type="entry name" value="Thioredoxin-like_sf"/>
</dbReference>
<comment type="function">
    <text evidence="1">Thiol-specific peroxidase that catalyzes the reduction of hydrogen peroxide and organic hydroperoxides to water and alcohols, respectively. Plays a role in cell protection against oxidative stress by detoxifying peroxides and as sensor of hydrogen peroxide-mediated signaling events.</text>
</comment>
<organism evidence="15 16">
    <name type="scientific">Flavipsychrobacter stenotrophus</name>
    <dbReference type="NCBI Taxonomy" id="2077091"/>
    <lineage>
        <taxon>Bacteria</taxon>
        <taxon>Pseudomonadati</taxon>
        <taxon>Bacteroidota</taxon>
        <taxon>Chitinophagia</taxon>
        <taxon>Chitinophagales</taxon>
        <taxon>Chitinophagaceae</taxon>
        <taxon>Flavipsychrobacter</taxon>
    </lineage>
</organism>
<dbReference type="GO" id="GO:0008379">
    <property type="term" value="F:thioredoxin peroxidase activity"/>
    <property type="evidence" value="ECO:0007669"/>
    <property type="project" value="TreeGrafter"/>
</dbReference>
<evidence type="ECO:0000256" key="2">
    <source>
        <dbReference type="ARBA" id="ARBA00011245"/>
    </source>
</evidence>
<evidence type="ECO:0000256" key="6">
    <source>
        <dbReference type="ARBA" id="ARBA00023002"/>
    </source>
</evidence>
<evidence type="ECO:0000256" key="9">
    <source>
        <dbReference type="ARBA" id="ARBA00032824"/>
    </source>
</evidence>
<dbReference type="EC" id="1.11.1.24" evidence="3"/>
<dbReference type="PANTHER" id="PTHR42801:SF4">
    <property type="entry name" value="AHPC_TSA FAMILY PROTEIN"/>
    <property type="match status" value="1"/>
</dbReference>
<evidence type="ECO:0000256" key="1">
    <source>
        <dbReference type="ARBA" id="ARBA00003330"/>
    </source>
</evidence>
<evidence type="ECO:0000256" key="5">
    <source>
        <dbReference type="ARBA" id="ARBA00022862"/>
    </source>
</evidence>
<dbReference type="InterPro" id="IPR013766">
    <property type="entry name" value="Thioredoxin_domain"/>
</dbReference>
<dbReference type="PIRSF" id="PIRSF000239">
    <property type="entry name" value="AHPC"/>
    <property type="match status" value="1"/>
</dbReference>
<dbReference type="GO" id="GO:0045454">
    <property type="term" value="P:cell redox homeostasis"/>
    <property type="evidence" value="ECO:0007669"/>
    <property type="project" value="TreeGrafter"/>
</dbReference>
<keyword evidence="6" id="KW-0560">Oxidoreductase</keyword>
<evidence type="ECO:0000256" key="4">
    <source>
        <dbReference type="ARBA" id="ARBA00022559"/>
    </source>
</evidence>
<comment type="caution">
    <text evidence="15">The sequence shown here is derived from an EMBL/GenBank/DDBJ whole genome shotgun (WGS) entry which is preliminary data.</text>
</comment>
<dbReference type="SUPFAM" id="SSF52833">
    <property type="entry name" value="Thioredoxin-like"/>
    <property type="match status" value="1"/>
</dbReference>
<sequence>MTLQPGDTAPAFTTIDQDGNKVSLKDFKGQKVALYFYPQDSTPTCTVEACNLRDNFAVLKEKGIAILGVSPDDAKSHKKFETKHSLTFPLLVDADKKIIEAYGVWAQKKMFGVTYMGVLRTTFLINEKGKIAHVIEKVKSKEHAQQIIEVWGV</sequence>
<evidence type="ECO:0000259" key="14">
    <source>
        <dbReference type="PROSITE" id="PS51352"/>
    </source>
</evidence>
<dbReference type="EMBL" id="PPSL01000001">
    <property type="protein sequence ID" value="PQJ12912.1"/>
    <property type="molecule type" value="Genomic_DNA"/>
</dbReference>
<dbReference type="OrthoDB" id="9812811at2"/>
<dbReference type="InterPro" id="IPR000866">
    <property type="entry name" value="AhpC/TSA"/>
</dbReference>
<keyword evidence="4 15" id="KW-0575">Peroxidase</keyword>
<feature type="domain" description="Thioredoxin" evidence="14">
    <location>
        <begin position="3"/>
        <end position="153"/>
    </location>
</feature>
<dbReference type="Gene3D" id="3.40.30.10">
    <property type="entry name" value="Glutaredoxin"/>
    <property type="match status" value="1"/>
</dbReference>
<dbReference type="RefSeq" id="WP_105037796.1">
    <property type="nucleotide sequence ID" value="NZ_PPSL01000001.1"/>
</dbReference>
<evidence type="ECO:0000256" key="11">
    <source>
        <dbReference type="ARBA" id="ARBA00042639"/>
    </source>
</evidence>
<dbReference type="CDD" id="cd03017">
    <property type="entry name" value="PRX_BCP"/>
    <property type="match status" value="1"/>
</dbReference>
<evidence type="ECO:0000256" key="7">
    <source>
        <dbReference type="ARBA" id="ARBA00023157"/>
    </source>
</evidence>
<name>A0A2S7T131_9BACT</name>
<evidence type="ECO:0000256" key="13">
    <source>
        <dbReference type="PIRSR" id="PIRSR000239-1"/>
    </source>
</evidence>
<evidence type="ECO:0000313" key="16">
    <source>
        <dbReference type="Proteomes" id="UP000239872"/>
    </source>
</evidence>
<accession>A0A2S7T131</accession>
<dbReference type="AlphaFoldDB" id="A0A2S7T131"/>
<evidence type="ECO:0000256" key="12">
    <source>
        <dbReference type="ARBA" id="ARBA00049091"/>
    </source>
</evidence>
<comment type="catalytic activity">
    <reaction evidence="12">
        <text>a hydroperoxide + [thioredoxin]-dithiol = an alcohol + [thioredoxin]-disulfide + H2O</text>
        <dbReference type="Rhea" id="RHEA:62620"/>
        <dbReference type="Rhea" id="RHEA-COMP:10698"/>
        <dbReference type="Rhea" id="RHEA-COMP:10700"/>
        <dbReference type="ChEBI" id="CHEBI:15377"/>
        <dbReference type="ChEBI" id="CHEBI:29950"/>
        <dbReference type="ChEBI" id="CHEBI:30879"/>
        <dbReference type="ChEBI" id="CHEBI:35924"/>
        <dbReference type="ChEBI" id="CHEBI:50058"/>
        <dbReference type="EC" id="1.11.1.24"/>
    </reaction>
</comment>
<dbReference type="PROSITE" id="PS51352">
    <property type="entry name" value="THIOREDOXIN_2"/>
    <property type="match status" value="1"/>
</dbReference>
<dbReference type="GO" id="GO:0034599">
    <property type="term" value="P:cellular response to oxidative stress"/>
    <property type="evidence" value="ECO:0007669"/>
    <property type="project" value="TreeGrafter"/>
</dbReference>
<dbReference type="Proteomes" id="UP000239872">
    <property type="component" value="Unassembled WGS sequence"/>
</dbReference>
<feature type="active site" description="Cysteine sulfenic acid (-SOH) intermediate; for peroxidase activity" evidence="13">
    <location>
        <position position="45"/>
    </location>
</feature>
<protein>
    <recommendedName>
        <fullName evidence="3">thioredoxin-dependent peroxiredoxin</fullName>
        <ecNumber evidence="3">1.11.1.24</ecNumber>
    </recommendedName>
    <alternativeName>
        <fullName evidence="9">Thioredoxin peroxidase</fullName>
    </alternativeName>
    <alternativeName>
        <fullName evidence="11">Thioredoxin-dependent peroxiredoxin Bcp</fullName>
    </alternativeName>
</protein>
<dbReference type="InterPro" id="IPR050924">
    <property type="entry name" value="Peroxiredoxin_BCP/PrxQ"/>
</dbReference>
<dbReference type="NCBIfam" id="NF006960">
    <property type="entry name" value="PRK09437.1"/>
    <property type="match status" value="1"/>
</dbReference>
<proteinExistence type="inferred from homology"/>
<gene>
    <name evidence="15" type="ORF">CJD36_003970</name>
</gene>
<evidence type="ECO:0000313" key="15">
    <source>
        <dbReference type="EMBL" id="PQJ12912.1"/>
    </source>
</evidence>
<evidence type="ECO:0000256" key="10">
    <source>
        <dbReference type="ARBA" id="ARBA00038489"/>
    </source>
</evidence>
<dbReference type="PANTHER" id="PTHR42801">
    <property type="entry name" value="THIOREDOXIN-DEPENDENT PEROXIDE REDUCTASE"/>
    <property type="match status" value="1"/>
</dbReference>
<keyword evidence="7" id="KW-1015">Disulfide bond</keyword>
<dbReference type="Pfam" id="PF00578">
    <property type="entry name" value="AhpC-TSA"/>
    <property type="match status" value="1"/>
</dbReference>
<evidence type="ECO:0000256" key="3">
    <source>
        <dbReference type="ARBA" id="ARBA00013017"/>
    </source>
</evidence>
<evidence type="ECO:0000256" key="8">
    <source>
        <dbReference type="ARBA" id="ARBA00023284"/>
    </source>
</evidence>
<dbReference type="GO" id="GO:0005737">
    <property type="term" value="C:cytoplasm"/>
    <property type="evidence" value="ECO:0007669"/>
    <property type="project" value="TreeGrafter"/>
</dbReference>
<keyword evidence="5" id="KW-0049">Antioxidant</keyword>